<keyword evidence="4" id="KW-0443">Lipid metabolism</keyword>
<dbReference type="Gene3D" id="3.30.300.30">
    <property type="match status" value="1"/>
</dbReference>
<gene>
    <name evidence="7" type="ORF">SAMN05192563_1015143</name>
</gene>
<organism evidence="7 8">
    <name type="scientific">Paraburkholderia aspalathi</name>
    <dbReference type="NCBI Taxonomy" id="1324617"/>
    <lineage>
        <taxon>Bacteria</taxon>
        <taxon>Pseudomonadati</taxon>
        <taxon>Pseudomonadota</taxon>
        <taxon>Betaproteobacteria</taxon>
        <taxon>Burkholderiales</taxon>
        <taxon>Burkholderiaceae</taxon>
        <taxon>Paraburkholderia</taxon>
    </lineage>
</organism>
<evidence type="ECO:0000256" key="3">
    <source>
        <dbReference type="ARBA" id="ARBA00022832"/>
    </source>
</evidence>
<evidence type="ECO:0000259" key="6">
    <source>
        <dbReference type="Pfam" id="PF13193"/>
    </source>
</evidence>
<dbReference type="RefSeq" id="WP_093638185.1">
    <property type="nucleotide sequence ID" value="NZ_FPBH01000015.1"/>
</dbReference>
<dbReference type="Proteomes" id="UP000198844">
    <property type="component" value="Unassembled WGS sequence"/>
</dbReference>
<sequence length="546" mass="60621">MSTSQSIDPITSAYAYPLLVKQLLRSSLASCPDQQIVYRDLVRYTYSQFDERISRLANALDRLGVAMGDTVAVMDWDSHRYLEMYFAVPMMGAVMMTVNVRLSPDQVAYTIQHSGASVVIVHRDFLPVLNKIRDRLDTVKQFILLQDSPEPSLPDSFSLEYEALLEASGTSFEFPDFDENSRATTFYTTGTTGLPKGVFFSHRQLVLHTLSVAMAFTSAAQQGRIHRDDVYMPMTPMFHVHAWGVPYVATLLGMKQVYPGRYSPEIFIDLIEREGVTFSHGVPTLLDMVLGHPRARATNFSRWKVIIGGAALPKALAEAALSRGIDVFAGYGMSETCPFLTLSQVKSASLGAGPQELELRTRTGLPIPLVELRVVDEGMQEVAHDGIAMGEVVVRAPWLTQGYLHEPSASEELWSGGYLHTKDIGVLYPDGYLRIKDRLKDVIKSGGEWVSSLMIEDLICRHPSVREAAVVGVKDSLWGERPLALVVLQEGLSADESLIKSHLLSYVENGTLSKMGIPDRVLFVDSIERTSVGKINKKLLRQKYDG</sequence>
<dbReference type="Pfam" id="PF00501">
    <property type="entry name" value="AMP-binding"/>
    <property type="match status" value="1"/>
</dbReference>
<dbReference type="InterPro" id="IPR042099">
    <property type="entry name" value="ANL_N_sf"/>
</dbReference>
<evidence type="ECO:0000256" key="1">
    <source>
        <dbReference type="ARBA" id="ARBA00006432"/>
    </source>
</evidence>
<dbReference type="PANTHER" id="PTHR43859:SF4">
    <property type="entry name" value="BUTANOATE--COA LIGASE AAE1-RELATED"/>
    <property type="match status" value="1"/>
</dbReference>
<dbReference type="InterPro" id="IPR045851">
    <property type="entry name" value="AMP-bd_C_sf"/>
</dbReference>
<evidence type="ECO:0000259" key="5">
    <source>
        <dbReference type="Pfam" id="PF00501"/>
    </source>
</evidence>
<evidence type="ECO:0000256" key="2">
    <source>
        <dbReference type="ARBA" id="ARBA00022598"/>
    </source>
</evidence>
<protein>
    <submittedName>
        <fullName evidence="7">Fatty-acyl-CoA synthase</fullName>
    </submittedName>
</protein>
<name>A0A1I7EAK7_9BURK</name>
<feature type="domain" description="AMP-binding enzyme C-terminal" evidence="6">
    <location>
        <begin position="455"/>
        <end position="534"/>
    </location>
</feature>
<reference evidence="7 8" key="1">
    <citation type="submission" date="2016-10" db="EMBL/GenBank/DDBJ databases">
        <authorList>
            <person name="de Groot N.N."/>
        </authorList>
    </citation>
    <scope>NUCLEOTIDE SEQUENCE [LARGE SCALE GENOMIC DNA]</scope>
    <source>
        <strain evidence="7 8">LMG 27731</strain>
    </source>
</reference>
<proteinExistence type="inferred from homology"/>
<dbReference type="NCBIfam" id="NF004837">
    <property type="entry name" value="PRK06187.1"/>
    <property type="match status" value="1"/>
</dbReference>
<dbReference type="Gene3D" id="3.40.50.12780">
    <property type="entry name" value="N-terminal domain of ligase-like"/>
    <property type="match status" value="1"/>
</dbReference>
<keyword evidence="3" id="KW-0276">Fatty acid metabolism</keyword>
<evidence type="ECO:0000313" key="7">
    <source>
        <dbReference type="EMBL" id="SFU20922.1"/>
    </source>
</evidence>
<evidence type="ECO:0000313" key="8">
    <source>
        <dbReference type="Proteomes" id="UP000198844"/>
    </source>
</evidence>
<dbReference type="EMBL" id="FPBH01000015">
    <property type="protein sequence ID" value="SFU20922.1"/>
    <property type="molecule type" value="Genomic_DNA"/>
</dbReference>
<evidence type="ECO:0000256" key="4">
    <source>
        <dbReference type="ARBA" id="ARBA00023098"/>
    </source>
</evidence>
<dbReference type="SUPFAM" id="SSF56801">
    <property type="entry name" value="Acetyl-CoA synthetase-like"/>
    <property type="match status" value="1"/>
</dbReference>
<dbReference type="AlphaFoldDB" id="A0A1I7EAK7"/>
<dbReference type="Pfam" id="PF13193">
    <property type="entry name" value="AMP-binding_C"/>
    <property type="match status" value="1"/>
</dbReference>
<feature type="domain" description="AMP-dependent synthetase/ligase" evidence="5">
    <location>
        <begin position="28"/>
        <end position="404"/>
    </location>
</feature>
<accession>A0A1I7EAK7</accession>
<dbReference type="InterPro" id="IPR000873">
    <property type="entry name" value="AMP-dep_synth/lig_dom"/>
</dbReference>
<dbReference type="GO" id="GO:0016874">
    <property type="term" value="F:ligase activity"/>
    <property type="evidence" value="ECO:0007669"/>
    <property type="project" value="UniProtKB-KW"/>
</dbReference>
<dbReference type="OrthoDB" id="9766486at2"/>
<dbReference type="InterPro" id="IPR025110">
    <property type="entry name" value="AMP-bd_C"/>
</dbReference>
<dbReference type="GO" id="GO:0006631">
    <property type="term" value="P:fatty acid metabolic process"/>
    <property type="evidence" value="ECO:0007669"/>
    <property type="project" value="UniProtKB-KW"/>
</dbReference>
<keyword evidence="2" id="KW-0436">Ligase</keyword>
<dbReference type="PANTHER" id="PTHR43859">
    <property type="entry name" value="ACYL-ACTIVATING ENZYME"/>
    <property type="match status" value="1"/>
</dbReference>
<comment type="similarity">
    <text evidence="1">Belongs to the ATP-dependent AMP-binding enzyme family.</text>
</comment>